<keyword evidence="1" id="KW-1133">Transmembrane helix</keyword>
<sequence length="59" mass="7112">MLFNERKMKTYIQVSLMLLLFFGFSYKMLHIEFPGSTVIYLTILLNTFICTILLYRRKP</sequence>
<evidence type="ECO:0000313" key="3">
    <source>
        <dbReference type="Proteomes" id="UP000185598"/>
    </source>
</evidence>
<accession>A0A1Q9A430</accession>
<gene>
    <name evidence="2" type="ORF">BJF91_19980</name>
</gene>
<reference evidence="2 3" key="1">
    <citation type="submission" date="2016-09" db="EMBL/GenBank/DDBJ databases">
        <title>Rhizobium oryziradicis sp. nov., isolated from the root of rice.</title>
        <authorList>
            <person name="Zhao J."/>
            <person name="Zhang X."/>
        </authorList>
    </citation>
    <scope>NUCLEOTIDE SEQUENCE [LARGE SCALE GENOMIC DNA]</scope>
    <source>
        <strain evidence="2 3">14971</strain>
    </source>
</reference>
<proteinExistence type="predicted"/>
<dbReference type="EMBL" id="MKIN01000022">
    <property type="protein sequence ID" value="OLP49331.1"/>
    <property type="molecule type" value="Genomic_DNA"/>
</dbReference>
<keyword evidence="3" id="KW-1185">Reference proteome</keyword>
<comment type="caution">
    <text evidence="2">The sequence shown here is derived from an EMBL/GenBank/DDBJ whole genome shotgun (WGS) entry which is preliminary data.</text>
</comment>
<evidence type="ECO:0000313" key="2">
    <source>
        <dbReference type="EMBL" id="OLP49331.1"/>
    </source>
</evidence>
<name>A0A1Q9A430_9HYPH</name>
<feature type="transmembrane region" description="Helical" evidence="1">
    <location>
        <begin position="37"/>
        <end position="55"/>
    </location>
</feature>
<dbReference type="AlphaFoldDB" id="A0A1Q9A430"/>
<protein>
    <submittedName>
        <fullName evidence="2">Uncharacterized protein</fullName>
    </submittedName>
</protein>
<dbReference type="Proteomes" id="UP000185598">
    <property type="component" value="Unassembled WGS sequence"/>
</dbReference>
<feature type="transmembrane region" description="Helical" evidence="1">
    <location>
        <begin position="12"/>
        <end position="31"/>
    </location>
</feature>
<keyword evidence="1" id="KW-0472">Membrane</keyword>
<keyword evidence="1" id="KW-0812">Transmembrane</keyword>
<organism evidence="2 3">
    <name type="scientific">Allorhizobium taibaishanense</name>
    <dbReference type="NCBI Taxonomy" id="887144"/>
    <lineage>
        <taxon>Bacteria</taxon>
        <taxon>Pseudomonadati</taxon>
        <taxon>Pseudomonadota</taxon>
        <taxon>Alphaproteobacteria</taxon>
        <taxon>Hyphomicrobiales</taxon>
        <taxon>Rhizobiaceae</taxon>
        <taxon>Rhizobium/Agrobacterium group</taxon>
        <taxon>Allorhizobium</taxon>
    </lineage>
</organism>
<evidence type="ECO:0000256" key="1">
    <source>
        <dbReference type="SAM" id="Phobius"/>
    </source>
</evidence>